<dbReference type="Proteomes" id="UP001156682">
    <property type="component" value="Unassembled WGS sequence"/>
</dbReference>
<dbReference type="SUPFAM" id="SSF54637">
    <property type="entry name" value="Thioesterase/thiol ester dehydrase-isomerase"/>
    <property type="match status" value="1"/>
</dbReference>
<proteinExistence type="predicted"/>
<dbReference type="PANTHER" id="PTHR43240">
    <property type="entry name" value="1,4-DIHYDROXY-2-NAPHTHOYL-COA THIOESTERASE 1"/>
    <property type="match status" value="1"/>
</dbReference>
<dbReference type="Pfam" id="PF03061">
    <property type="entry name" value="4HBT"/>
    <property type="match status" value="1"/>
</dbReference>
<evidence type="ECO:0000313" key="3">
    <source>
        <dbReference type="EMBL" id="GLR64455.1"/>
    </source>
</evidence>
<dbReference type="EMBL" id="BSOR01000032">
    <property type="protein sequence ID" value="GLR64455.1"/>
    <property type="molecule type" value="Genomic_DNA"/>
</dbReference>
<dbReference type="InterPro" id="IPR006683">
    <property type="entry name" value="Thioestr_dom"/>
</dbReference>
<dbReference type="PANTHER" id="PTHR43240:SF3">
    <property type="entry name" value="THIOESTERASE DOMAIN-CONTAINING PROTEIN"/>
    <property type="match status" value="1"/>
</dbReference>
<accession>A0ABQ5ZZK3</accession>
<name>A0ABQ5ZZK3_9GAMM</name>
<evidence type="ECO:0000259" key="2">
    <source>
        <dbReference type="Pfam" id="PF03061"/>
    </source>
</evidence>
<gene>
    <name evidence="3" type="ORF">GCM10007878_18930</name>
</gene>
<dbReference type="Gene3D" id="3.10.129.10">
    <property type="entry name" value="Hotdog Thioesterase"/>
    <property type="match status" value="1"/>
</dbReference>
<dbReference type="CDD" id="cd03443">
    <property type="entry name" value="PaaI_thioesterase"/>
    <property type="match status" value="1"/>
</dbReference>
<organism evidence="3 4">
    <name type="scientific">Marinospirillum insulare</name>
    <dbReference type="NCBI Taxonomy" id="217169"/>
    <lineage>
        <taxon>Bacteria</taxon>
        <taxon>Pseudomonadati</taxon>
        <taxon>Pseudomonadota</taxon>
        <taxon>Gammaproteobacteria</taxon>
        <taxon>Oceanospirillales</taxon>
        <taxon>Oceanospirillaceae</taxon>
        <taxon>Marinospirillum</taxon>
    </lineage>
</organism>
<evidence type="ECO:0000313" key="4">
    <source>
        <dbReference type="Proteomes" id="UP001156682"/>
    </source>
</evidence>
<keyword evidence="1" id="KW-0378">Hydrolase</keyword>
<comment type="caution">
    <text evidence="3">The sequence shown here is derived from an EMBL/GenBank/DDBJ whole genome shotgun (WGS) entry which is preliminary data.</text>
</comment>
<dbReference type="NCBIfam" id="TIGR00369">
    <property type="entry name" value="unchar_dom_1"/>
    <property type="match status" value="1"/>
</dbReference>
<dbReference type="InterPro" id="IPR029069">
    <property type="entry name" value="HotDog_dom_sf"/>
</dbReference>
<dbReference type="RefSeq" id="WP_036240016.1">
    <property type="nucleotide sequence ID" value="NZ_BSOR01000032.1"/>
</dbReference>
<feature type="domain" description="Thioesterase" evidence="2">
    <location>
        <begin position="63"/>
        <end position="134"/>
    </location>
</feature>
<reference evidence="4" key="1">
    <citation type="journal article" date="2019" name="Int. J. Syst. Evol. Microbiol.">
        <title>The Global Catalogue of Microorganisms (GCM) 10K type strain sequencing project: providing services to taxonomists for standard genome sequencing and annotation.</title>
        <authorList>
            <consortium name="The Broad Institute Genomics Platform"/>
            <consortium name="The Broad Institute Genome Sequencing Center for Infectious Disease"/>
            <person name="Wu L."/>
            <person name="Ma J."/>
        </authorList>
    </citation>
    <scope>NUCLEOTIDE SEQUENCE [LARGE SCALE GENOMIC DNA]</scope>
    <source>
        <strain evidence="4">NBRC 100033</strain>
    </source>
</reference>
<keyword evidence="4" id="KW-1185">Reference proteome</keyword>
<protein>
    <submittedName>
        <fullName evidence="3">Thioesterase</fullName>
    </submittedName>
</protein>
<evidence type="ECO:0000256" key="1">
    <source>
        <dbReference type="ARBA" id="ARBA00022801"/>
    </source>
</evidence>
<sequence length="150" mass="16609">MNESDLQPGKLGDHLSAKEVNTWLAMIPYARLIGVEAEDKEDALIFTLQPKSENVGNPLLPALHGGVVAAYLETAAILNVMAYTQGKRIPKIIDFSIDYLRSARTEKTYARCELGRLGKRVVNVSITAWQGDREAEPIALARAHLIWPEI</sequence>
<dbReference type="InterPro" id="IPR003736">
    <property type="entry name" value="PAAI_dom"/>
</dbReference>